<evidence type="ECO:0000256" key="4">
    <source>
        <dbReference type="ARBA" id="ARBA00022832"/>
    </source>
</evidence>
<keyword evidence="7 8" id="KW-0275">Fatty acid biosynthesis</keyword>
<proteinExistence type="inferred from homology"/>
<evidence type="ECO:0000256" key="1">
    <source>
        <dbReference type="ARBA" id="ARBA00022516"/>
    </source>
</evidence>
<dbReference type="RefSeq" id="WP_344873268.1">
    <property type="nucleotide sequence ID" value="NZ_BAABAL010000006.1"/>
</dbReference>
<evidence type="ECO:0000256" key="5">
    <source>
        <dbReference type="ARBA" id="ARBA00022842"/>
    </source>
</evidence>
<gene>
    <name evidence="8" type="primary">acpS</name>
    <name evidence="10" type="ORF">GCM10022247_21080</name>
</gene>
<comment type="function">
    <text evidence="8">Transfers the 4'-phosphopantetheine moiety from coenzyme A to a Ser of acyl-carrier-protein.</text>
</comment>
<keyword evidence="2 8" id="KW-0808">Transferase</keyword>
<dbReference type="SUPFAM" id="SSF56214">
    <property type="entry name" value="4'-phosphopantetheinyl transferase"/>
    <property type="match status" value="1"/>
</dbReference>
<keyword evidence="1 8" id="KW-0444">Lipid biosynthesis</keyword>
<dbReference type="Proteomes" id="UP001501747">
    <property type="component" value="Unassembled WGS sequence"/>
</dbReference>
<sequence>MIVGIGTDIVGVRRFERLLDRTPRMLDRLFTEAERRTRKGELRRPASLAARYAAKEAVVKALGAPHGYQLLECEVVAAQDNRPSVRLTGVLAGAAERAGVGSWHLSLTHDADIAAAFVVAERSGRS</sequence>
<feature type="binding site" evidence="8">
    <location>
        <position position="56"/>
    </location>
    <ligand>
        <name>Mg(2+)</name>
        <dbReference type="ChEBI" id="CHEBI:18420"/>
    </ligand>
</feature>
<dbReference type="InterPro" id="IPR002582">
    <property type="entry name" value="ACPS"/>
</dbReference>
<name>A0ABP7RPR1_9PSEU</name>
<evidence type="ECO:0000256" key="2">
    <source>
        <dbReference type="ARBA" id="ARBA00022679"/>
    </source>
</evidence>
<keyword evidence="11" id="KW-1185">Reference proteome</keyword>
<evidence type="ECO:0000313" key="11">
    <source>
        <dbReference type="Proteomes" id="UP001501747"/>
    </source>
</evidence>
<dbReference type="NCBIfam" id="NF000832">
    <property type="entry name" value="PRK00070.3-2"/>
    <property type="match status" value="1"/>
</dbReference>
<comment type="cofactor">
    <cofactor evidence="8">
        <name>Mg(2+)</name>
        <dbReference type="ChEBI" id="CHEBI:18420"/>
    </cofactor>
</comment>
<dbReference type="EMBL" id="BAABAL010000006">
    <property type="protein sequence ID" value="GAA4000446.1"/>
    <property type="molecule type" value="Genomic_DNA"/>
</dbReference>
<dbReference type="Gene3D" id="3.90.470.20">
    <property type="entry name" value="4'-phosphopantetheinyl transferase domain"/>
    <property type="match status" value="1"/>
</dbReference>
<dbReference type="NCBIfam" id="TIGR00516">
    <property type="entry name" value="acpS"/>
    <property type="match status" value="1"/>
</dbReference>
<comment type="similarity">
    <text evidence="8">Belongs to the P-Pant transferase superfamily. AcpS family.</text>
</comment>
<evidence type="ECO:0000256" key="8">
    <source>
        <dbReference type="HAMAP-Rule" id="MF_00101"/>
    </source>
</evidence>
<evidence type="ECO:0000256" key="3">
    <source>
        <dbReference type="ARBA" id="ARBA00022723"/>
    </source>
</evidence>
<dbReference type="Pfam" id="PF01648">
    <property type="entry name" value="ACPS"/>
    <property type="match status" value="1"/>
</dbReference>
<comment type="catalytic activity">
    <reaction evidence="8">
        <text>apo-[ACP] + CoA = holo-[ACP] + adenosine 3',5'-bisphosphate + H(+)</text>
        <dbReference type="Rhea" id="RHEA:12068"/>
        <dbReference type="Rhea" id="RHEA-COMP:9685"/>
        <dbReference type="Rhea" id="RHEA-COMP:9690"/>
        <dbReference type="ChEBI" id="CHEBI:15378"/>
        <dbReference type="ChEBI" id="CHEBI:29999"/>
        <dbReference type="ChEBI" id="CHEBI:57287"/>
        <dbReference type="ChEBI" id="CHEBI:58343"/>
        <dbReference type="ChEBI" id="CHEBI:64479"/>
        <dbReference type="EC" id="2.7.8.7"/>
    </reaction>
</comment>
<keyword evidence="6 8" id="KW-0443">Lipid metabolism</keyword>
<organism evidence="10 11">
    <name type="scientific">Allokutzneria multivorans</name>
    <dbReference type="NCBI Taxonomy" id="1142134"/>
    <lineage>
        <taxon>Bacteria</taxon>
        <taxon>Bacillati</taxon>
        <taxon>Actinomycetota</taxon>
        <taxon>Actinomycetes</taxon>
        <taxon>Pseudonocardiales</taxon>
        <taxon>Pseudonocardiaceae</taxon>
        <taxon>Allokutzneria</taxon>
    </lineage>
</organism>
<feature type="domain" description="4'-phosphopantetheinyl transferase" evidence="9">
    <location>
        <begin position="4"/>
        <end position="100"/>
    </location>
</feature>
<protein>
    <recommendedName>
        <fullName evidence="8">Holo-[acyl-carrier-protein] synthase</fullName>
        <shortName evidence="8">Holo-ACP synthase</shortName>
        <ecNumber evidence="8">2.7.8.7</ecNumber>
    </recommendedName>
    <alternativeName>
        <fullName evidence="8">4'-phosphopantetheinyl transferase AcpS</fullName>
    </alternativeName>
</protein>
<reference evidence="11" key="1">
    <citation type="journal article" date="2019" name="Int. J. Syst. Evol. Microbiol.">
        <title>The Global Catalogue of Microorganisms (GCM) 10K type strain sequencing project: providing services to taxonomists for standard genome sequencing and annotation.</title>
        <authorList>
            <consortium name="The Broad Institute Genomics Platform"/>
            <consortium name="The Broad Institute Genome Sequencing Center for Infectious Disease"/>
            <person name="Wu L."/>
            <person name="Ma J."/>
        </authorList>
    </citation>
    <scope>NUCLEOTIDE SEQUENCE [LARGE SCALE GENOMIC DNA]</scope>
    <source>
        <strain evidence="11">JCM 17342</strain>
    </source>
</reference>
<comment type="caution">
    <text evidence="10">The sequence shown here is derived from an EMBL/GenBank/DDBJ whole genome shotgun (WGS) entry which is preliminary data.</text>
</comment>
<dbReference type="HAMAP" id="MF_00101">
    <property type="entry name" value="AcpS"/>
    <property type="match status" value="1"/>
</dbReference>
<evidence type="ECO:0000256" key="6">
    <source>
        <dbReference type="ARBA" id="ARBA00023098"/>
    </source>
</evidence>
<feature type="binding site" evidence="8">
    <location>
        <position position="8"/>
    </location>
    <ligand>
        <name>Mg(2+)</name>
        <dbReference type="ChEBI" id="CHEBI:18420"/>
    </ligand>
</feature>
<keyword evidence="4 8" id="KW-0276">Fatty acid metabolism</keyword>
<comment type="subcellular location">
    <subcellularLocation>
        <location evidence="8">Cytoplasm</location>
    </subcellularLocation>
</comment>
<dbReference type="InterPro" id="IPR004568">
    <property type="entry name" value="Ppantetheine-prot_Trfase_dom"/>
</dbReference>
<dbReference type="InterPro" id="IPR037143">
    <property type="entry name" value="4-PPantetheinyl_Trfase_dom_sf"/>
</dbReference>
<accession>A0ABP7RPR1</accession>
<keyword evidence="8" id="KW-0963">Cytoplasm</keyword>
<dbReference type="EC" id="2.7.8.7" evidence="8"/>
<dbReference type="NCBIfam" id="TIGR00556">
    <property type="entry name" value="pantethn_trn"/>
    <property type="match status" value="1"/>
</dbReference>
<keyword evidence="5 8" id="KW-0460">Magnesium</keyword>
<keyword evidence="3 8" id="KW-0479">Metal-binding</keyword>
<evidence type="ECO:0000256" key="7">
    <source>
        <dbReference type="ARBA" id="ARBA00023160"/>
    </source>
</evidence>
<dbReference type="InterPro" id="IPR008278">
    <property type="entry name" value="4-PPantetheinyl_Trfase_dom"/>
</dbReference>
<evidence type="ECO:0000259" key="9">
    <source>
        <dbReference type="Pfam" id="PF01648"/>
    </source>
</evidence>
<evidence type="ECO:0000313" key="10">
    <source>
        <dbReference type="EMBL" id="GAA4000446.1"/>
    </source>
</evidence>